<evidence type="ECO:0000313" key="4">
    <source>
        <dbReference type="Proteomes" id="UP000595107"/>
    </source>
</evidence>
<evidence type="ECO:0000313" key="2">
    <source>
        <dbReference type="EMBL" id="MDH2173464.1"/>
    </source>
</evidence>
<dbReference type="EMBL" id="CP065666">
    <property type="protein sequence ID" value="QPS03917.1"/>
    <property type="molecule type" value="Genomic_DNA"/>
</dbReference>
<sequence>MGYQDKDLIDSDTTMDGAYFRFRFKFDENLFNKNKPSVNKALEPK</sequence>
<dbReference type="EMBL" id="JAOCCL010000002">
    <property type="protein sequence ID" value="MDH0825075.1"/>
    <property type="molecule type" value="Genomic_DNA"/>
</dbReference>
<name>A0A7S8XFV1_ACIJO</name>
<reference evidence="1" key="2">
    <citation type="submission" date="2022-09" db="EMBL/GenBank/DDBJ databases">
        <title>Intensive care unit water sources are persistently colonized with multi-drug resistant bacteria and are the site of extensive horizontal gene transfer of antibiotic resistance genes.</title>
        <authorList>
            <person name="Diorio-Toth L."/>
        </authorList>
    </citation>
    <scope>NUCLEOTIDE SEQUENCE</scope>
    <source>
        <strain evidence="2">GD03649</strain>
        <strain evidence="1">GD03885</strain>
    </source>
</reference>
<accession>A0A7S8XFV1</accession>
<gene>
    <name evidence="3" type="ORF">I6G67_17475</name>
    <name evidence="1" type="ORF">N5C97_00850</name>
    <name evidence="2" type="ORF">N5J46_13710</name>
</gene>
<proteinExistence type="predicted"/>
<dbReference type="EMBL" id="JAOCLH010000031">
    <property type="protein sequence ID" value="MDH2173464.1"/>
    <property type="molecule type" value="Genomic_DNA"/>
</dbReference>
<dbReference type="Proteomes" id="UP001162261">
    <property type="component" value="Unassembled WGS sequence"/>
</dbReference>
<evidence type="ECO:0000313" key="1">
    <source>
        <dbReference type="EMBL" id="MDH0825075.1"/>
    </source>
</evidence>
<organism evidence="1 5">
    <name type="scientific">Acinetobacter johnsonii</name>
    <dbReference type="NCBI Taxonomy" id="40214"/>
    <lineage>
        <taxon>Bacteria</taxon>
        <taxon>Pseudomonadati</taxon>
        <taxon>Pseudomonadota</taxon>
        <taxon>Gammaproteobacteria</taxon>
        <taxon>Moraxellales</taxon>
        <taxon>Moraxellaceae</taxon>
        <taxon>Acinetobacter</taxon>
    </lineage>
</organism>
<reference evidence="3 4" key="1">
    <citation type="submission" date="2020-12" db="EMBL/GenBank/DDBJ databases">
        <title>FDA dAtabase for Regulatory Grade micrObial Sequences (FDA-ARGOS): Supporting development and validation of Infectious Disease Dx tests.</title>
        <authorList>
            <person name="Sproer C."/>
            <person name="Gronow S."/>
            <person name="Severitt S."/>
            <person name="Schroder I."/>
            <person name="Tallon L."/>
            <person name="Sadzewicz L."/>
            <person name="Zhao X."/>
            <person name="Boylan J."/>
            <person name="Ott S."/>
            <person name="Bowen H."/>
            <person name="Vavikolanu K."/>
            <person name="Mehta A."/>
            <person name="Aluvathingal J."/>
            <person name="Nadendla S."/>
            <person name="Lowell S."/>
            <person name="Myers T."/>
            <person name="Yan Y."/>
            <person name="Sichtig H."/>
        </authorList>
    </citation>
    <scope>NUCLEOTIDE SEQUENCE [LARGE SCALE GENOMIC DNA]</scope>
    <source>
        <strain evidence="3 4">FDAARGOS_910</strain>
    </source>
</reference>
<dbReference type="AlphaFoldDB" id="A0A7S8XFV1"/>
<dbReference type="Proteomes" id="UP001160116">
    <property type="component" value="Unassembled WGS sequence"/>
</dbReference>
<evidence type="ECO:0000313" key="5">
    <source>
        <dbReference type="Proteomes" id="UP001160116"/>
    </source>
</evidence>
<dbReference type="Proteomes" id="UP000595107">
    <property type="component" value="Chromosome"/>
</dbReference>
<evidence type="ECO:0000313" key="3">
    <source>
        <dbReference type="EMBL" id="QPS03917.1"/>
    </source>
</evidence>
<protein>
    <submittedName>
        <fullName evidence="1">Uncharacterized protein</fullName>
    </submittedName>
</protein>